<evidence type="ECO:0000313" key="1">
    <source>
        <dbReference type="EMBL" id="KAJ2768517.1"/>
    </source>
</evidence>
<dbReference type="EMBL" id="JANBUJ010001155">
    <property type="protein sequence ID" value="KAJ2768517.1"/>
    <property type="molecule type" value="Genomic_DNA"/>
</dbReference>
<comment type="caution">
    <text evidence="1">The sequence shown here is derived from an EMBL/GenBank/DDBJ whole genome shotgun (WGS) entry which is preliminary data.</text>
</comment>
<proteinExistence type="predicted"/>
<gene>
    <name evidence="1" type="ORF">IWQ57_003503</name>
</gene>
<reference evidence="1" key="1">
    <citation type="submission" date="2022-07" db="EMBL/GenBank/DDBJ databases">
        <title>Phylogenomic reconstructions and comparative analyses of Kickxellomycotina fungi.</title>
        <authorList>
            <person name="Reynolds N.K."/>
            <person name="Stajich J.E."/>
            <person name="Barry K."/>
            <person name="Grigoriev I.V."/>
            <person name="Crous P."/>
            <person name="Smith M.E."/>
        </authorList>
    </citation>
    <scope>NUCLEOTIDE SEQUENCE</scope>
    <source>
        <strain evidence="1">CBS 109366</strain>
    </source>
</reference>
<dbReference type="Proteomes" id="UP001140234">
    <property type="component" value="Unassembled WGS sequence"/>
</dbReference>
<keyword evidence="2" id="KW-1185">Reference proteome</keyword>
<accession>A0ACC1JW81</accession>
<organism evidence="1 2">
    <name type="scientific">Coemansia nantahalensis</name>
    <dbReference type="NCBI Taxonomy" id="2789366"/>
    <lineage>
        <taxon>Eukaryota</taxon>
        <taxon>Fungi</taxon>
        <taxon>Fungi incertae sedis</taxon>
        <taxon>Zoopagomycota</taxon>
        <taxon>Kickxellomycotina</taxon>
        <taxon>Kickxellomycetes</taxon>
        <taxon>Kickxellales</taxon>
        <taxon>Kickxellaceae</taxon>
        <taxon>Coemansia</taxon>
    </lineage>
</organism>
<evidence type="ECO:0000313" key="2">
    <source>
        <dbReference type="Proteomes" id="UP001140234"/>
    </source>
</evidence>
<sequence>MEAFLAGIPELCNDDRRAFLCSAFHEQRADNPEGYQEAVRFWSQLLLDACRRGLLSRGMAAPPPAATSDSSSDDDDEDDEDVVDRIAAAATAGEAASVLCLERSGLAGRLAFRGDTPMDIGAVVEWMQQQGALEEPGAFLTDSAVRRWAGRLALRLPLVGRRVSALAWAAAAGTDGSVLVARPLAEAAAERVADAHYAQAACALTDGLMSRDEFRARFARPLGCRAPMADCDAHVLLRQLAAARHVTTAALDSAGQTLVKFAASRAQPAEPIGDADRGAFQVLHTRARIAQQVDQLAARIRALDEQARAAVRHNRRAQALAHLALKRHIEADVLARRLQALHNIERVVLQLQQSASDVQLMAAFKAGTRALRGLNNQAELVDPASVLDEWAEQVLRAEEVQAIMDEAAPAAAAADDAELEAQLDALLLEETAQKAAPPSDQADALADALSKVAIAQPAGEQPEEPQAAEEAADEERELAAAV</sequence>
<name>A0ACC1JW81_9FUNG</name>
<protein>
    <submittedName>
        <fullName evidence="1">Uncharacterized protein</fullName>
    </submittedName>
</protein>